<dbReference type="PANTHER" id="PTHR10937:SF0">
    <property type="entry name" value="GLUTAMINE--FRUCTOSE-6-PHOSPHATE TRANSAMINASE (ISOMERIZING)"/>
    <property type="match status" value="1"/>
</dbReference>
<dbReference type="InterPro" id="IPR035490">
    <property type="entry name" value="GlmS/FrlB_SIS"/>
</dbReference>
<comment type="caution">
    <text evidence="12">The sequence shown here is derived from an EMBL/GenBank/DDBJ whole genome shotgun (WGS) entry which is preliminary data.</text>
</comment>
<dbReference type="GO" id="GO:0097367">
    <property type="term" value="F:carbohydrate derivative binding"/>
    <property type="evidence" value="ECO:0007669"/>
    <property type="project" value="InterPro"/>
</dbReference>
<dbReference type="CDD" id="cd05009">
    <property type="entry name" value="SIS_GlmS_GlmD_2"/>
    <property type="match status" value="1"/>
</dbReference>
<evidence type="ECO:0000313" key="13">
    <source>
        <dbReference type="Proteomes" id="UP000070404"/>
    </source>
</evidence>
<feature type="domain" description="Glutamine amidotransferase type-2" evidence="10">
    <location>
        <begin position="2"/>
        <end position="215"/>
    </location>
</feature>
<dbReference type="InterPro" id="IPR005855">
    <property type="entry name" value="GFAT"/>
</dbReference>
<reference evidence="12 13" key="1">
    <citation type="journal article" date="2016" name="Sci. Rep.">
        <title>Metabolic traits of an uncultured archaeal lineage -MSBL1- from brine pools of the Red Sea.</title>
        <authorList>
            <person name="Mwirichia R."/>
            <person name="Alam I."/>
            <person name="Rashid M."/>
            <person name="Vinu M."/>
            <person name="Ba-Alawi W."/>
            <person name="Anthony Kamau A."/>
            <person name="Kamanda Ngugi D."/>
            <person name="Goker M."/>
            <person name="Klenk H.P."/>
            <person name="Bajic V."/>
            <person name="Stingl U."/>
        </authorList>
    </citation>
    <scope>NUCLEOTIDE SEQUENCE [LARGE SCALE GENOMIC DNA]</scope>
    <source>
        <strain evidence="12">SCGC-AAA382C18</strain>
    </source>
</reference>
<dbReference type="Proteomes" id="UP000070404">
    <property type="component" value="Unassembled WGS sequence"/>
</dbReference>
<dbReference type="PANTHER" id="PTHR10937">
    <property type="entry name" value="GLUCOSAMINE--FRUCTOSE-6-PHOSPHATE AMINOTRANSFERASE, ISOMERIZING"/>
    <property type="match status" value="1"/>
</dbReference>
<dbReference type="InterPro" id="IPR029055">
    <property type="entry name" value="Ntn_hydrolases_N"/>
</dbReference>
<dbReference type="FunFam" id="3.60.20.10:FF:000006">
    <property type="entry name" value="Glutamine--fructose-6-phosphate aminotransferase [isomerizing]"/>
    <property type="match status" value="1"/>
</dbReference>
<dbReference type="GO" id="GO:0006047">
    <property type="term" value="P:UDP-N-acetylglucosamine metabolic process"/>
    <property type="evidence" value="ECO:0007669"/>
    <property type="project" value="TreeGrafter"/>
</dbReference>
<feature type="transmembrane region" description="Helical" evidence="9">
    <location>
        <begin position="540"/>
        <end position="556"/>
    </location>
</feature>
<comment type="function">
    <text evidence="8">Catalyzes the first step in hexosamine metabolism, converting fructose-6P into glucosamine-6P using glutamine as a nitrogen source.</text>
</comment>
<dbReference type="SUPFAM" id="SSF56235">
    <property type="entry name" value="N-terminal nucleophile aminohydrolases (Ntn hydrolases)"/>
    <property type="match status" value="1"/>
</dbReference>
<dbReference type="InterPro" id="IPR017932">
    <property type="entry name" value="GATase_2_dom"/>
</dbReference>
<dbReference type="AlphaFoldDB" id="A0A133VL13"/>
<keyword evidence="9" id="KW-0472">Membrane</keyword>
<dbReference type="SUPFAM" id="SSF53697">
    <property type="entry name" value="SIS domain"/>
    <property type="match status" value="1"/>
</dbReference>
<dbReference type="EC" id="2.6.1.16" evidence="2"/>
<evidence type="ECO:0000313" key="12">
    <source>
        <dbReference type="EMBL" id="KXB07121.1"/>
    </source>
</evidence>
<proteinExistence type="predicted"/>
<feature type="domain" description="SIS" evidence="11">
    <location>
        <begin position="437"/>
        <end position="566"/>
    </location>
</feature>
<keyword evidence="6" id="KW-0677">Repeat</keyword>
<dbReference type="InterPro" id="IPR001347">
    <property type="entry name" value="SIS_dom"/>
</dbReference>
<keyword evidence="13" id="KW-1185">Reference proteome</keyword>
<dbReference type="Gene3D" id="3.40.50.10490">
    <property type="entry name" value="Glucose-6-phosphate isomerase like protein, domain 1"/>
    <property type="match status" value="2"/>
</dbReference>
<keyword evidence="7" id="KW-0315">Glutamine amidotransferase</keyword>
<dbReference type="GO" id="GO:0004360">
    <property type="term" value="F:glutamine-fructose-6-phosphate transaminase (isomerizing) activity"/>
    <property type="evidence" value="ECO:0007669"/>
    <property type="project" value="UniProtKB-EC"/>
</dbReference>
<dbReference type="Pfam" id="PF13522">
    <property type="entry name" value="GATase_6"/>
    <property type="match status" value="1"/>
</dbReference>
<dbReference type="GO" id="GO:0006002">
    <property type="term" value="P:fructose 6-phosphate metabolic process"/>
    <property type="evidence" value="ECO:0007669"/>
    <property type="project" value="TreeGrafter"/>
</dbReference>
<dbReference type="Gene3D" id="3.60.20.10">
    <property type="entry name" value="Glutamine Phosphoribosylpyrophosphate, subunit 1, domain 1"/>
    <property type="match status" value="1"/>
</dbReference>
<evidence type="ECO:0000256" key="5">
    <source>
        <dbReference type="ARBA" id="ARBA00022679"/>
    </source>
</evidence>
<keyword evidence="9" id="KW-0812">Transmembrane</keyword>
<dbReference type="PROSITE" id="PS51464">
    <property type="entry name" value="SIS"/>
    <property type="match status" value="2"/>
</dbReference>
<dbReference type="InterPro" id="IPR035466">
    <property type="entry name" value="GlmS/AgaS_SIS"/>
</dbReference>
<evidence type="ECO:0000256" key="9">
    <source>
        <dbReference type="SAM" id="Phobius"/>
    </source>
</evidence>
<dbReference type="PATRIC" id="fig|1698281.3.peg.699"/>
<evidence type="ECO:0000259" key="10">
    <source>
        <dbReference type="PROSITE" id="PS51278"/>
    </source>
</evidence>
<evidence type="ECO:0000256" key="6">
    <source>
        <dbReference type="ARBA" id="ARBA00022737"/>
    </source>
</evidence>
<keyword evidence="5" id="KW-0808">Transferase</keyword>
<dbReference type="PROSITE" id="PS51278">
    <property type="entry name" value="GATASE_TYPE_2"/>
    <property type="match status" value="1"/>
</dbReference>
<dbReference type="GO" id="GO:0006487">
    <property type="term" value="P:protein N-linked glycosylation"/>
    <property type="evidence" value="ECO:0007669"/>
    <property type="project" value="TreeGrafter"/>
</dbReference>
<dbReference type="CDD" id="cd00714">
    <property type="entry name" value="GFAT"/>
    <property type="match status" value="1"/>
</dbReference>
<dbReference type="Pfam" id="PF01380">
    <property type="entry name" value="SIS"/>
    <property type="match status" value="2"/>
</dbReference>
<protein>
    <recommendedName>
        <fullName evidence="3">Glutamine--fructose-6-phosphate aminotransferase [isomerizing]</fullName>
        <ecNumber evidence="2">2.6.1.16</ecNumber>
    </recommendedName>
</protein>
<dbReference type="CDD" id="cd05008">
    <property type="entry name" value="SIS_GlmS_GlmD_1"/>
    <property type="match status" value="1"/>
</dbReference>
<feature type="domain" description="SIS" evidence="11">
    <location>
        <begin position="279"/>
        <end position="429"/>
    </location>
</feature>
<organism evidence="12 13">
    <name type="scientific">candidate division MSBL1 archaeon SCGC-AAA382C18</name>
    <dbReference type="NCBI Taxonomy" id="1698281"/>
    <lineage>
        <taxon>Archaea</taxon>
        <taxon>Methanobacteriati</taxon>
        <taxon>Methanobacteriota</taxon>
        <taxon>candidate division MSBL1</taxon>
    </lineage>
</organism>
<comment type="catalytic activity">
    <reaction evidence="1">
        <text>D-fructose 6-phosphate + L-glutamine = D-glucosamine 6-phosphate + L-glutamate</text>
        <dbReference type="Rhea" id="RHEA:13237"/>
        <dbReference type="ChEBI" id="CHEBI:29985"/>
        <dbReference type="ChEBI" id="CHEBI:58359"/>
        <dbReference type="ChEBI" id="CHEBI:58725"/>
        <dbReference type="ChEBI" id="CHEBI:61527"/>
        <dbReference type="EC" id="2.6.1.16"/>
    </reaction>
</comment>
<dbReference type="InterPro" id="IPR047084">
    <property type="entry name" value="GFAT_N"/>
</dbReference>
<dbReference type="EMBL" id="LHYF01000009">
    <property type="protein sequence ID" value="KXB07121.1"/>
    <property type="molecule type" value="Genomic_DNA"/>
</dbReference>
<sequence length="576" mass="65190">MCGITGYYGNKNMGKYLYNSLKRLDYRGYDSAGIATLNNGKINIKKDTGEVEQINQKHNLEKTDGKIGVGHTRWSTHGSTTKQNAHPHLSCDERFAIAHNGIIENWKDLKSQLNGHRYTSETDSEVIAHYIEEKSKEMSVEEAVKKFFKEAKGSLAVVLLDSKEEKMYAFKRGSPLALGIGNDETFLGSDLYAFSTETDKAIFFEDDEYGIIDQTGYVIKNINGEEVEKEPENFDWDQEEAGKEGYEHYMRKEIGEIPQAVERLENSLNSAQEKQVDRFVELIKNHEKILFTASGTSYHASLMGVYFLNKADIEAQTLIASEFKNYERVDEDTLVIAISQSGETKDVLDAMEYSRKEGADIASIINVPYSSVERESDVSLRIMAGQEVCVAATKTFINQIYTLLKIANKLGYQNHLEEIPKRIEKVIEKNEPKIKQLAKELKNKNDIYIIGRGDTYPIAREIALKLKEIPYIHAEGMMGGELKHGTLALIEEDVPVISLIPEKNSEIISNVKEIEARNAKSIKISPWTGPFKFPNSNSKFPFYTIIIGFLLSYWIANEKNLPIDRPRNLSKSITVS</sequence>
<dbReference type="InterPro" id="IPR046348">
    <property type="entry name" value="SIS_dom_sf"/>
</dbReference>
<evidence type="ECO:0000256" key="1">
    <source>
        <dbReference type="ARBA" id="ARBA00001031"/>
    </source>
</evidence>
<dbReference type="NCBIfam" id="NF001484">
    <property type="entry name" value="PRK00331.1"/>
    <property type="match status" value="1"/>
</dbReference>
<dbReference type="NCBIfam" id="TIGR01135">
    <property type="entry name" value="glmS"/>
    <property type="match status" value="1"/>
</dbReference>
<gene>
    <name evidence="12" type="ORF">AKJ52_00845</name>
</gene>
<evidence type="ECO:0000256" key="4">
    <source>
        <dbReference type="ARBA" id="ARBA00022576"/>
    </source>
</evidence>
<evidence type="ECO:0000256" key="7">
    <source>
        <dbReference type="ARBA" id="ARBA00022962"/>
    </source>
</evidence>
<evidence type="ECO:0000256" key="8">
    <source>
        <dbReference type="ARBA" id="ARBA00055466"/>
    </source>
</evidence>
<keyword evidence="9" id="KW-1133">Transmembrane helix</keyword>
<accession>A0A133VL13</accession>
<evidence type="ECO:0000259" key="11">
    <source>
        <dbReference type="PROSITE" id="PS51464"/>
    </source>
</evidence>
<keyword evidence="4" id="KW-0032">Aminotransferase</keyword>
<evidence type="ECO:0000256" key="2">
    <source>
        <dbReference type="ARBA" id="ARBA00012916"/>
    </source>
</evidence>
<name>A0A133VL13_9EURY</name>
<evidence type="ECO:0000256" key="3">
    <source>
        <dbReference type="ARBA" id="ARBA00016090"/>
    </source>
</evidence>